<dbReference type="InterPro" id="IPR000873">
    <property type="entry name" value="AMP-dep_synth/lig_dom"/>
</dbReference>
<evidence type="ECO:0000259" key="2">
    <source>
        <dbReference type="Pfam" id="PF00501"/>
    </source>
</evidence>
<dbReference type="InterPro" id="IPR020845">
    <property type="entry name" value="AMP-binding_CS"/>
</dbReference>
<dbReference type="Proteomes" id="UP000823964">
    <property type="component" value="Unassembled WGS sequence"/>
</dbReference>
<dbReference type="PANTHER" id="PTHR43767">
    <property type="entry name" value="LONG-CHAIN-FATTY-ACID--COA LIGASE"/>
    <property type="match status" value="1"/>
</dbReference>
<feature type="transmembrane region" description="Helical" evidence="1">
    <location>
        <begin position="393"/>
        <end position="415"/>
    </location>
</feature>
<dbReference type="SUPFAM" id="SSF56801">
    <property type="entry name" value="Acetyl-CoA synthetase-like"/>
    <property type="match status" value="1"/>
</dbReference>
<dbReference type="Pfam" id="PF00501">
    <property type="entry name" value="AMP-binding"/>
    <property type="match status" value="1"/>
</dbReference>
<feature type="transmembrane region" description="Helical" evidence="1">
    <location>
        <begin position="241"/>
        <end position="266"/>
    </location>
</feature>
<reference evidence="3" key="1">
    <citation type="journal article" date="2021" name="PeerJ">
        <title>Extensive microbial diversity within the chicken gut microbiome revealed by metagenomics and culture.</title>
        <authorList>
            <person name="Gilroy R."/>
            <person name="Ravi A."/>
            <person name="Getino M."/>
            <person name="Pursley I."/>
            <person name="Horton D.L."/>
            <person name="Alikhan N.F."/>
            <person name="Baker D."/>
            <person name="Gharbi K."/>
            <person name="Hall N."/>
            <person name="Watson M."/>
            <person name="Adriaenssens E.M."/>
            <person name="Foster-Nyarko E."/>
            <person name="Jarju S."/>
            <person name="Secka A."/>
            <person name="Antonio M."/>
            <person name="Oren A."/>
            <person name="Chaudhuri R.R."/>
            <person name="La Ragione R."/>
            <person name="Hildebrand F."/>
            <person name="Pallen M.J."/>
        </authorList>
    </citation>
    <scope>NUCLEOTIDE SEQUENCE</scope>
    <source>
        <strain evidence="3">14975</strain>
    </source>
</reference>
<protein>
    <submittedName>
        <fullName evidence="3">AMP-binding protein</fullName>
    </submittedName>
</protein>
<dbReference type="GO" id="GO:0016878">
    <property type="term" value="F:acid-thiol ligase activity"/>
    <property type="evidence" value="ECO:0007669"/>
    <property type="project" value="UniProtKB-ARBA"/>
</dbReference>
<name>A0A9D1VBG7_9BACT</name>
<dbReference type="InterPro" id="IPR042099">
    <property type="entry name" value="ANL_N_sf"/>
</dbReference>
<dbReference type="Gene3D" id="3.30.300.30">
    <property type="match status" value="1"/>
</dbReference>
<organism evidence="3 4">
    <name type="scientific">Candidatus Akkermansia intestinigallinarum</name>
    <dbReference type="NCBI Taxonomy" id="2838431"/>
    <lineage>
        <taxon>Bacteria</taxon>
        <taxon>Pseudomonadati</taxon>
        <taxon>Verrucomicrobiota</taxon>
        <taxon>Verrucomicrobiia</taxon>
        <taxon>Verrucomicrobiales</taxon>
        <taxon>Akkermansiaceae</taxon>
        <taxon>Akkermansia</taxon>
    </lineage>
</organism>
<dbReference type="PROSITE" id="PS00455">
    <property type="entry name" value="AMP_BINDING"/>
    <property type="match status" value="1"/>
</dbReference>
<dbReference type="EMBL" id="DXFQ01000084">
    <property type="protein sequence ID" value="HIX19917.1"/>
    <property type="molecule type" value="Genomic_DNA"/>
</dbReference>
<dbReference type="Gene3D" id="3.40.50.12780">
    <property type="entry name" value="N-terminal domain of ligase-like"/>
    <property type="match status" value="1"/>
</dbReference>
<reference evidence="3" key="2">
    <citation type="submission" date="2021-04" db="EMBL/GenBank/DDBJ databases">
        <authorList>
            <person name="Gilroy R."/>
        </authorList>
    </citation>
    <scope>NUCLEOTIDE SEQUENCE</scope>
    <source>
        <strain evidence="3">14975</strain>
    </source>
</reference>
<proteinExistence type="predicted"/>
<accession>A0A9D1VBG7</accession>
<evidence type="ECO:0000313" key="4">
    <source>
        <dbReference type="Proteomes" id="UP000823964"/>
    </source>
</evidence>
<gene>
    <name evidence="3" type="ORF">H9862_04845</name>
</gene>
<feature type="domain" description="AMP-dependent synthetase/ligase" evidence="2">
    <location>
        <begin position="194"/>
        <end position="570"/>
    </location>
</feature>
<dbReference type="InterPro" id="IPR045851">
    <property type="entry name" value="AMP-bd_C_sf"/>
</dbReference>
<keyword evidence="1" id="KW-1133">Transmembrane helix</keyword>
<evidence type="ECO:0000256" key="1">
    <source>
        <dbReference type="SAM" id="Phobius"/>
    </source>
</evidence>
<dbReference type="PANTHER" id="PTHR43767:SF1">
    <property type="entry name" value="NONRIBOSOMAL PEPTIDE SYNTHASE PES1 (EUROFUNG)-RELATED"/>
    <property type="match status" value="1"/>
</dbReference>
<keyword evidence="1" id="KW-0812">Transmembrane</keyword>
<sequence length="732" mass="79930">MPKLTISGRDNLQRPGFYMPNRLSAEAACALHELLDGRVSYLVDEHFPPAEPTIRALRQRHARLLSFDFRQSSPRGMRELMLSELEAGRSLIFLPGEPARLIGTLSNVPSPFLQHLGSVHIAPVPVFLGYYGESLDTLSSDRNTEGRQQLCILPKLAAGPQAGARLLAAWLEQSAAAFNEQQALSGSLTEQLVRSMRRHPDTPIIDGMTGKSLSFARALGVALLVARRLKRDYPGDKRIGLLLPPSAGAVIATLACLIAGITPVMLNYVSSHSAFTSAVRRAELRRFITARAFREKLPQLPWPDDSQLIYIEKLIASLSKAALIGSILMARSAPAGLLSLASGAGRRRDRDEAVILFTSGSSGEPKGVVLTHRMLLANVAQSAARLDLHDARFLSSLPLFHSFGLTVTMLLPLLMGRPMCTHPNPTEARSLCELVRRHRLTLICATPTFARAMLRRARDDSFASVKQFIVGAEKLRPELAAEYRERFGVELLEGYGLTEASPVCSVNLPDEPLRENCPYYIPGRVAGSVGAPLPGIAVRLTAPDDDNRLLPLTEQGMIWLKGANIFDGYLGLPELNADILRDGWYKTGDLGRLDLNGFITLDGRLARFSKIGGEMVPHEGVEQALARLLKLSTDDGIRLAVTGVADAQKGEVLALLSTLPEHRLHSEEARLLAELRDGLSSLNIPNLWAPKHIIPVEEIPLLPTGKLDLRACRLLAEESLRHPAADKAAPQP</sequence>
<keyword evidence="1" id="KW-0472">Membrane</keyword>
<dbReference type="InterPro" id="IPR050237">
    <property type="entry name" value="ATP-dep_AMP-bd_enzyme"/>
</dbReference>
<dbReference type="AlphaFoldDB" id="A0A9D1VBG7"/>
<evidence type="ECO:0000313" key="3">
    <source>
        <dbReference type="EMBL" id="HIX19917.1"/>
    </source>
</evidence>
<comment type="caution">
    <text evidence="3">The sequence shown here is derived from an EMBL/GenBank/DDBJ whole genome shotgun (WGS) entry which is preliminary data.</text>
</comment>